<feature type="compositionally biased region" description="Low complexity" evidence="1">
    <location>
        <begin position="262"/>
        <end position="279"/>
    </location>
</feature>
<dbReference type="Proteomes" id="UP000027222">
    <property type="component" value="Unassembled WGS sequence"/>
</dbReference>
<name>A0A067T1J4_GALM3</name>
<evidence type="ECO:0000313" key="2">
    <source>
        <dbReference type="EMBL" id="KDR76971.1"/>
    </source>
</evidence>
<protein>
    <submittedName>
        <fullName evidence="2">Uncharacterized protein</fullName>
    </submittedName>
</protein>
<sequence>MKCVSYKSHVTKGYTVGPGDGENAATQDRNAEAKLNELTASLEKKMQELKKIPTIVVPMQIWHDIPISVKIDSELQFNSHLLDLITIEETANLNMLLHRLLEFAALHDKRGNSPLRIKVRLKQYPQFYPVFPSEIKSFSATSGGTKKISSLEPWARVDVVRKHGVLHLIMEQITPDLSVHLKDGSRVPLSNEHKNAWPLQDSKDTVVVRNRTPSFSLSIWRPLMSDSSSNISGSTLSQTSGTYSAPFTPNPSHTSVLAGYKPSHPGSSSTTVVGGSQSPPNLHPTTEPSRPATSPPIQPSATQSPPPAKRHLPPEVQKFPVSKPASDTTTQPPSATQNPPLIFQPQHPSPSASNVSDQESSHSALSKLVLPRQADQEDAKADVNNQNSGTALPGFKGHNLRSSIGIGASQVRGKEKEKKRGGVFVWMKEKLEKFAG</sequence>
<feature type="compositionally biased region" description="Polar residues" evidence="1">
    <location>
        <begin position="228"/>
        <end position="255"/>
    </location>
</feature>
<keyword evidence="3" id="KW-1185">Reference proteome</keyword>
<accession>A0A067T1J4</accession>
<feature type="compositionally biased region" description="Polar residues" evidence="1">
    <location>
        <begin position="283"/>
        <end position="292"/>
    </location>
</feature>
<gene>
    <name evidence="2" type="ORF">GALMADRAFT_421873</name>
</gene>
<feature type="compositionally biased region" description="Polar residues" evidence="1">
    <location>
        <begin position="325"/>
        <end position="339"/>
    </location>
</feature>
<feature type="region of interest" description="Disordered" evidence="1">
    <location>
        <begin position="228"/>
        <end position="401"/>
    </location>
</feature>
<organism evidence="2 3">
    <name type="scientific">Galerina marginata (strain CBS 339.88)</name>
    <dbReference type="NCBI Taxonomy" id="685588"/>
    <lineage>
        <taxon>Eukaryota</taxon>
        <taxon>Fungi</taxon>
        <taxon>Dikarya</taxon>
        <taxon>Basidiomycota</taxon>
        <taxon>Agaricomycotina</taxon>
        <taxon>Agaricomycetes</taxon>
        <taxon>Agaricomycetidae</taxon>
        <taxon>Agaricales</taxon>
        <taxon>Agaricineae</taxon>
        <taxon>Strophariaceae</taxon>
        <taxon>Galerina</taxon>
    </lineage>
</organism>
<feature type="compositionally biased region" description="Polar residues" evidence="1">
    <location>
        <begin position="349"/>
        <end position="364"/>
    </location>
</feature>
<dbReference type="HOGENOM" id="CLU_628569_0_0_1"/>
<proteinExistence type="predicted"/>
<evidence type="ECO:0000256" key="1">
    <source>
        <dbReference type="SAM" id="MobiDB-lite"/>
    </source>
</evidence>
<dbReference type="AlphaFoldDB" id="A0A067T1J4"/>
<dbReference type="OrthoDB" id="3068664at2759"/>
<reference evidence="3" key="1">
    <citation type="journal article" date="2014" name="Proc. Natl. Acad. Sci. U.S.A.">
        <title>Extensive sampling of basidiomycete genomes demonstrates inadequacy of the white-rot/brown-rot paradigm for wood decay fungi.</title>
        <authorList>
            <person name="Riley R."/>
            <person name="Salamov A.A."/>
            <person name="Brown D.W."/>
            <person name="Nagy L.G."/>
            <person name="Floudas D."/>
            <person name="Held B.W."/>
            <person name="Levasseur A."/>
            <person name="Lombard V."/>
            <person name="Morin E."/>
            <person name="Otillar R."/>
            <person name="Lindquist E.A."/>
            <person name="Sun H."/>
            <person name="LaButti K.M."/>
            <person name="Schmutz J."/>
            <person name="Jabbour D."/>
            <person name="Luo H."/>
            <person name="Baker S.E."/>
            <person name="Pisabarro A.G."/>
            <person name="Walton J.D."/>
            <person name="Blanchette R.A."/>
            <person name="Henrissat B."/>
            <person name="Martin F."/>
            <person name="Cullen D."/>
            <person name="Hibbett D.S."/>
            <person name="Grigoriev I.V."/>
        </authorList>
    </citation>
    <scope>NUCLEOTIDE SEQUENCE [LARGE SCALE GENOMIC DNA]</scope>
    <source>
        <strain evidence="3">CBS 339.88</strain>
    </source>
</reference>
<dbReference type="EMBL" id="KL142377">
    <property type="protein sequence ID" value="KDR76971.1"/>
    <property type="molecule type" value="Genomic_DNA"/>
</dbReference>
<evidence type="ECO:0000313" key="3">
    <source>
        <dbReference type="Proteomes" id="UP000027222"/>
    </source>
</evidence>